<reference evidence="1 2" key="1">
    <citation type="submission" date="2020-08" db="EMBL/GenBank/DDBJ databases">
        <title>Functional genomics of gut bacteria from endangered species of beetles.</title>
        <authorList>
            <person name="Carlos-Shanley C."/>
        </authorList>
    </citation>
    <scope>NUCLEOTIDE SEQUENCE [LARGE SCALE GENOMIC DNA]</scope>
    <source>
        <strain evidence="1 2">S00202</strain>
    </source>
</reference>
<gene>
    <name evidence="1" type="ORF">HNP49_003380</name>
</gene>
<proteinExistence type="predicted"/>
<evidence type="ECO:0000313" key="2">
    <source>
        <dbReference type="Proteomes" id="UP000557193"/>
    </source>
</evidence>
<protein>
    <submittedName>
        <fullName evidence="1">Uncharacterized protein</fullName>
    </submittedName>
</protein>
<accession>A0A7X0BUL2</accession>
<dbReference type="AlphaFoldDB" id="A0A7X0BUL2"/>
<sequence length="314" mass="33284">MNDSELSDVTGQAFINLTTDAANGLNFTRVNFGVDVQTQLNIRQLRLGKYDRSGEAAGTADIDINNFALGAVDDVTGQVDAFRIKNPFLELAYSGNKVVGVRMGFGEAQGYLSGDINRMTGNIAVDLYGKGSYLATQMNCAWYDLICASAKGLVGGTYANSDFSAQAQLVNGSGDADPVRATMIGMVDGQTLSIPSGSGFDNFLLGLFSSSNCSLLSTQTCFPLANYGTFPIGKLNSSNQFVSAAKGVFLSLQTQNVQWRDQQDASQFISALAGAFMNIPRNADGSAAINTSFQEAFNGIPRKDTCFGTPNKGC</sequence>
<dbReference type="EMBL" id="JACHLL010000007">
    <property type="protein sequence ID" value="MBB6343182.1"/>
    <property type="molecule type" value="Genomic_DNA"/>
</dbReference>
<dbReference type="Proteomes" id="UP000557193">
    <property type="component" value="Unassembled WGS sequence"/>
</dbReference>
<evidence type="ECO:0000313" key="1">
    <source>
        <dbReference type="EMBL" id="MBB6343182.1"/>
    </source>
</evidence>
<name>A0A7X0BUL2_9PSED</name>
<comment type="caution">
    <text evidence="1">The sequence shown here is derived from an EMBL/GenBank/DDBJ whole genome shotgun (WGS) entry which is preliminary data.</text>
</comment>
<keyword evidence="2" id="KW-1185">Reference proteome</keyword>
<organism evidence="1 2">
    <name type="scientific">Pseudomonas fluvialis</name>
    <dbReference type="NCBI Taxonomy" id="1793966"/>
    <lineage>
        <taxon>Bacteria</taxon>
        <taxon>Pseudomonadati</taxon>
        <taxon>Pseudomonadota</taxon>
        <taxon>Gammaproteobacteria</taxon>
        <taxon>Pseudomonadales</taxon>
        <taxon>Pseudomonadaceae</taxon>
        <taxon>Pseudomonas</taxon>
    </lineage>
</organism>